<dbReference type="PANTHER" id="PTHR46902:SF1">
    <property type="entry name" value="DOMON DOMAIN-CONTAINING PROTEIN FRRS1L"/>
    <property type="match status" value="1"/>
</dbReference>
<accession>A0A8J2NQQ0</accession>
<dbReference type="SMART" id="SM00665">
    <property type="entry name" value="B561"/>
    <property type="match status" value="1"/>
</dbReference>
<dbReference type="InterPro" id="IPR042789">
    <property type="entry name" value="FRRS1L"/>
</dbReference>
<dbReference type="CDD" id="cd08760">
    <property type="entry name" value="Cyt_b561_FRRS1_like"/>
    <property type="match status" value="1"/>
</dbReference>
<dbReference type="GO" id="GO:0099072">
    <property type="term" value="P:regulation of postsynaptic membrane neurotransmitter receptor levels"/>
    <property type="evidence" value="ECO:0007669"/>
    <property type="project" value="TreeGrafter"/>
</dbReference>
<dbReference type="GO" id="GO:0016020">
    <property type="term" value="C:membrane"/>
    <property type="evidence" value="ECO:0007669"/>
    <property type="project" value="UniProtKB-SubCell"/>
</dbReference>
<feature type="transmembrane region" description="Helical" evidence="8">
    <location>
        <begin position="700"/>
        <end position="721"/>
    </location>
</feature>
<sequence length="735" mass="80244">TTTPETTTTTTTPETTTTTTTPETTTTTTPTTTTSTTAVESTTTTAPQLAPSTTASVTVTITSAPATTSSAPETTTSAPATVAAPSAAPESIVDTSTFPIIPSPVTTTTQATVPVMTSPLKVVPLTLAESILATSTTAAAYLNAILLTTIPQTKAPSVATSSSIEALLATSLESTTETKLNLASVVTTQTSPKHTPLTLFRVTGKKELPSKAAVTSPATPTTAKRDTIEKIPQRSKESEESSKKGAKFSDKLKENNLSENMYTKRPRRLDDKPTLEGVYSGCYEGKACIEDVPGCAKSQGCELLVTYTGTSDAGPGYYRFELLADLSQGHGYVAVGLSSDRIMGDDSVVECVGEENGQVGIFLSWNTKSYGNKRMLGTPCKLKSRGPLRGCNVTLQDGKIICNFYRRVVTKIYSNVFDLNHNSFFILRAFGRQTEPANVYGDKQTEQKRGKRSAPPGKKFGNLKKHDKKYSTVIAKSLRQSVDETEFGTLKLIYLRIHGVFMIIGWIAILPNVTFVARYFKETWTDVELFDRPHWLMIHVIGTCTAGIFIFLGFLSILVHSFIIKNRVEFLLEEGLHIILGSIALFLFIVQILLGYFRPTGQKARMIVNIIHFINGTVSYLLAVVIIFLAPVMETSFFSCSSYLLIITWLVWSLIWHVVINVEIMRQDHALNLKFRAFMPLPIPVRSTRDVPGQKCRLDIFAFHAAGACIVSLLLILPYLISQVGCECKQTICLL</sequence>
<feature type="transmembrane region" description="Helical" evidence="8">
    <location>
        <begin position="636"/>
        <end position="659"/>
    </location>
</feature>
<evidence type="ECO:0000256" key="2">
    <source>
        <dbReference type="ARBA" id="ARBA00022448"/>
    </source>
</evidence>
<evidence type="ECO:0000256" key="8">
    <source>
        <dbReference type="SAM" id="Phobius"/>
    </source>
</evidence>
<evidence type="ECO:0000313" key="12">
    <source>
        <dbReference type="Proteomes" id="UP000708208"/>
    </source>
</evidence>
<evidence type="ECO:0000256" key="3">
    <source>
        <dbReference type="ARBA" id="ARBA00022692"/>
    </source>
</evidence>
<dbReference type="Proteomes" id="UP000708208">
    <property type="component" value="Unassembled WGS sequence"/>
</dbReference>
<feature type="non-terminal residue" evidence="11">
    <location>
        <position position="735"/>
    </location>
</feature>
<feature type="region of interest" description="Disordered" evidence="7">
    <location>
        <begin position="1"/>
        <end position="88"/>
    </location>
</feature>
<evidence type="ECO:0008006" key="13">
    <source>
        <dbReference type="Google" id="ProtNLM"/>
    </source>
</evidence>
<keyword evidence="5 8" id="KW-1133">Transmembrane helix</keyword>
<feature type="domain" description="DOMON" evidence="9">
    <location>
        <begin position="301"/>
        <end position="431"/>
    </location>
</feature>
<comment type="caution">
    <text evidence="11">The sequence shown here is derived from an EMBL/GenBank/DDBJ whole genome shotgun (WGS) entry which is preliminary data.</text>
</comment>
<dbReference type="AlphaFoldDB" id="A0A8J2NQQ0"/>
<feature type="transmembrane region" description="Helical" evidence="8">
    <location>
        <begin position="493"/>
        <end position="515"/>
    </location>
</feature>
<evidence type="ECO:0000256" key="4">
    <source>
        <dbReference type="ARBA" id="ARBA00022982"/>
    </source>
</evidence>
<dbReference type="EMBL" id="CAJVCH010004361">
    <property type="protein sequence ID" value="CAG7652876.1"/>
    <property type="molecule type" value="Genomic_DNA"/>
</dbReference>
<evidence type="ECO:0000259" key="9">
    <source>
        <dbReference type="PROSITE" id="PS50836"/>
    </source>
</evidence>
<feature type="transmembrane region" description="Helical" evidence="8">
    <location>
        <begin position="536"/>
        <end position="564"/>
    </location>
</feature>
<feature type="compositionally biased region" description="Basic and acidic residues" evidence="7">
    <location>
        <begin position="223"/>
        <end position="254"/>
    </location>
</feature>
<keyword evidence="2" id="KW-0813">Transport</keyword>
<reference evidence="11" key="1">
    <citation type="submission" date="2021-06" db="EMBL/GenBank/DDBJ databases">
        <authorList>
            <person name="Hodson N. C."/>
            <person name="Mongue J. A."/>
            <person name="Jaron S. K."/>
        </authorList>
    </citation>
    <scope>NUCLEOTIDE SEQUENCE</scope>
</reference>
<dbReference type="InterPro" id="IPR006593">
    <property type="entry name" value="Cyt_b561/ferric_Rdtase_TM"/>
</dbReference>
<dbReference type="InterPro" id="IPR005018">
    <property type="entry name" value="DOMON_domain"/>
</dbReference>
<dbReference type="PROSITE" id="PS50836">
    <property type="entry name" value="DOMON"/>
    <property type="match status" value="1"/>
</dbReference>
<evidence type="ECO:0000313" key="11">
    <source>
        <dbReference type="EMBL" id="CAG7652876.1"/>
    </source>
</evidence>
<feature type="region of interest" description="Disordered" evidence="7">
    <location>
        <begin position="208"/>
        <end position="254"/>
    </location>
</feature>
<evidence type="ECO:0000256" key="5">
    <source>
        <dbReference type="ARBA" id="ARBA00022989"/>
    </source>
</evidence>
<comment type="subcellular location">
    <subcellularLocation>
        <location evidence="1">Membrane</location>
    </subcellularLocation>
</comment>
<organism evidence="11 12">
    <name type="scientific">Allacma fusca</name>
    <dbReference type="NCBI Taxonomy" id="39272"/>
    <lineage>
        <taxon>Eukaryota</taxon>
        <taxon>Metazoa</taxon>
        <taxon>Ecdysozoa</taxon>
        <taxon>Arthropoda</taxon>
        <taxon>Hexapoda</taxon>
        <taxon>Collembola</taxon>
        <taxon>Symphypleona</taxon>
        <taxon>Sminthuridae</taxon>
        <taxon>Allacma</taxon>
    </lineage>
</organism>
<feature type="domain" description="Cytochrome b561" evidence="10">
    <location>
        <begin position="460"/>
        <end position="666"/>
    </location>
</feature>
<name>A0A8J2NQQ0_9HEXA</name>
<dbReference type="GO" id="GO:1900449">
    <property type="term" value="P:regulation of glutamate receptor signaling pathway"/>
    <property type="evidence" value="ECO:0007669"/>
    <property type="project" value="InterPro"/>
</dbReference>
<evidence type="ECO:0000256" key="1">
    <source>
        <dbReference type="ARBA" id="ARBA00004370"/>
    </source>
</evidence>
<feature type="region of interest" description="Disordered" evidence="7">
    <location>
        <begin position="438"/>
        <end position="464"/>
    </location>
</feature>
<keyword evidence="3 8" id="KW-0812">Transmembrane</keyword>
<feature type="transmembrane region" description="Helical" evidence="8">
    <location>
        <begin position="576"/>
        <end position="597"/>
    </location>
</feature>
<evidence type="ECO:0000256" key="6">
    <source>
        <dbReference type="ARBA" id="ARBA00023136"/>
    </source>
</evidence>
<evidence type="ECO:0000256" key="7">
    <source>
        <dbReference type="SAM" id="MobiDB-lite"/>
    </source>
</evidence>
<dbReference type="OrthoDB" id="6372137at2759"/>
<proteinExistence type="predicted"/>
<feature type="compositionally biased region" description="Low complexity" evidence="7">
    <location>
        <begin position="210"/>
        <end position="222"/>
    </location>
</feature>
<dbReference type="Pfam" id="PF03188">
    <property type="entry name" value="Cytochrom_B561"/>
    <property type="match status" value="1"/>
</dbReference>
<keyword evidence="4" id="KW-0249">Electron transport</keyword>
<evidence type="ECO:0000259" key="10">
    <source>
        <dbReference type="PROSITE" id="PS50939"/>
    </source>
</evidence>
<keyword evidence="12" id="KW-1185">Reference proteome</keyword>
<dbReference type="PROSITE" id="PS50939">
    <property type="entry name" value="CYTOCHROME_B561"/>
    <property type="match status" value="1"/>
</dbReference>
<dbReference type="PANTHER" id="PTHR46902">
    <property type="entry name" value="DOMON DOMAIN-CONTAINING PROTEIN FRRS1L"/>
    <property type="match status" value="1"/>
</dbReference>
<protein>
    <recommendedName>
        <fullName evidence="13">Ferric-chelate reductase 1</fullName>
    </recommendedName>
</protein>
<feature type="transmembrane region" description="Helical" evidence="8">
    <location>
        <begin position="609"/>
        <end position="630"/>
    </location>
</feature>
<gene>
    <name evidence="11" type="ORF">AFUS01_LOCUS810</name>
</gene>
<dbReference type="Pfam" id="PF03351">
    <property type="entry name" value="DOMON"/>
    <property type="match status" value="1"/>
</dbReference>
<keyword evidence="6 8" id="KW-0472">Membrane</keyword>